<keyword evidence="5" id="KW-0949">S-adenosyl-L-methionine</keyword>
<protein>
    <recommendedName>
        <fullName evidence="2">site-specific DNA-methyltransferase (adenine-specific)</fullName>
        <ecNumber evidence="2">2.1.1.72</ecNumber>
    </recommendedName>
</protein>
<keyword evidence="6" id="KW-0680">Restriction system</keyword>
<dbReference type="Gene3D" id="3.40.50.150">
    <property type="entry name" value="Vaccinia Virus protein VP39"/>
    <property type="match status" value="1"/>
</dbReference>
<evidence type="ECO:0000256" key="1">
    <source>
        <dbReference type="ARBA" id="ARBA00006594"/>
    </source>
</evidence>
<evidence type="ECO:0000256" key="2">
    <source>
        <dbReference type="ARBA" id="ARBA00011900"/>
    </source>
</evidence>
<proteinExistence type="inferred from homology"/>
<dbReference type="InterPro" id="IPR025931">
    <property type="entry name" value="TaqI_C"/>
</dbReference>
<dbReference type="PROSITE" id="PS00092">
    <property type="entry name" value="N6_MTASE"/>
    <property type="match status" value="1"/>
</dbReference>
<dbReference type="OrthoDB" id="9806213at2"/>
<dbReference type="InterPro" id="IPR029063">
    <property type="entry name" value="SAM-dependent_MTases_sf"/>
</dbReference>
<name>A0A3S9BAH9_9HYPH</name>
<gene>
    <name evidence="11" type="ORF">D5400_20485</name>
</gene>
<evidence type="ECO:0000259" key="10">
    <source>
        <dbReference type="Pfam" id="PF12950"/>
    </source>
</evidence>
<dbReference type="EMBL" id="CP032509">
    <property type="protein sequence ID" value="AZN73976.1"/>
    <property type="molecule type" value="Genomic_DNA"/>
</dbReference>
<evidence type="ECO:0000256" key="3">
    <source>
        <dbReference type="ARBA" id="ARBA00022603"/>
    </source>
</evidence>
<accession>A0A3S9BAH9</accession>
<dbReference type="Proteomes" id="UP000268192">
    <property type="component" value="Chromosome"/>
</dbReference>
<dbReference type="GO" id="GO:0032259">
    <property type="term" value="P:methylation"/>
    <property type="evidence" value="ECO:0007669"/>
    <property type="project" value="UniProtKB-KW"/>
</dbReference>
<dbReference type="KEGG" id="abaw:D5400_20485"/>
<dbReference type="PRINTS" id="PR00507">
    <property type="entry name" value="N12N6MTFRASE"/>
</dbReference>
<comment type="catalytic activity">
    <reaction evidence="8">
        <text>a 2'-deoxyadenosine in DNA + S-adenosyl-L-methionine = an N(6)-methyl-2'-deoxyadenosine in DNA + S-adenosyl-L-homocysteine + H(+)</text>
        <dbReference type="Rhea" id="RHEA:15197"/>
        <dbReference type="Rhea" id="RHEA-COMP:12418"/>
        <dbReference type="Rhea" id="RHEA-COMP:12419"/>
        <dbReference type="ChEBI" id="CHEBI:15378"/>
        <dbReference type="ChEBI" id="CHEBI:57856"/>
        <dbReference type="ChEBI" id="CHEBI:59789"/>
        <dbReference type="ChEBI" id="CHEBI:90615"/>
        <dbReference type="ChEBI" id="CHEBI:90616"/>
        <dbReference type="EC" id="2.1.1.72"/>
    </reaction>
</comment>
<dbReference type="Pfam" id="PF12950">
    <property type="entry name" value="TaqI_C"/>
    <property type="match status" value="1"/>
</dbReference>
<dbReference type="SUPFAM" id="SSF53335">
    <property type="entry name" value="S-adenosyl-L-methionine-dependent methyltransferases"/>
    <property type="match status" value="1"/>
</dbReference>
<sequence>MEERGAIFTRREVVDFILDLSGYTSDKPLASMRLLEPSFGDGDFLLPAIERLLVAWKRDGSEVSLADSVRAVELHKGSFMRTRQRVHAMLAEAGLSDDEAIAIVDSWFVYGDFLLAKLPGSFDIVIGNPPYVRQELIPDILMAEYRARYTTIYDRADIYIPFIERSLSLLKPQGRLGFICADRWMKNRYGGPLRKFVSEDFHLSVYVDMVDTPAFHSDVIAYPAITIITRKQPGATRIAARPDITAEHLASLTTQLLSTEKPAIGSSVRETTSIVKGSEPWILHGADSLALVRRLEERLPTLEEAGCKVGIGVATGADKAFIGKFDDLDVEDDRKLPLVMTRDILGGQVAWRGYGVINPFADSGRLVDLARYPKLRVYLEARKDQIAGRHVAQKAPTNWYRTIDRIYPEIAAKPKLLIPDIKGEAHIVYENDGLYPHHNLYFITSDSWDVRAMQAILMSGIARLFVSTYSTKMRGGYLRFQAQYLRRIRIPHWQSLGEVMQQQLIAAAQNGNRAACNELVFRIYGLTSEEIASLEGTD</sequence>
<dbReference type="GO" id="GO:0009007">
    <property type="term" value="F:site-specific DNA-methyltransferase (adenine-specific) activity"/>
    <property type="evidence" value="ECO:0007669"/>
    <property type="project" value="UniProtKB-EC"/>
</dbReference>
<keyword evidence="12" id="KW-1185">Reference proteome</keyword>
<reference evidence="11 12" key="1">
    <citation type="submission" date="2018-09" db="EMBL/GenBank/DDBJ databases">
        <title>Marinorhizobium profundi gen. nov., sp. nov., isolated from a deep-sea sediment sample from the New Britain Trench and proposal of Marinorhizobiaceae fam. nov. in the order Rhizobiales of the class Alphaproteobacteria.</title>
        <authorList>
            <person name="Cao J."/>
        </authorList>
    </citation>
    <scope>NUCLEOTIDE SEQUENCE [LARGE SCALE GENOMIC DNA]</scope>
    <source>
        <strain evidence="11 12">WS11</strain>
    </source>
</reference>
<dbReference type="GO" id="GO:0009307">
    <property type="term" value="P:DNA restriction-modification system"/>
    <property type="evidence" value="ECO:0007669"/>
    <property type="project" value="UniProtKB-KW"/>
</dbReference>
<evidence type="ECO:0000313" key="11">
    <source>
        <dbReference type="EMBL" id="AZN73976.1"/>
    </source>
</evidence>
<evidence type="ECO:0000256" key="8">
    <source>
        <dbReference type="ARBA" id="ARBA00047942"/>
    </source>
</evidence>
<dbReference type="GO" id="GO:0003677">
    <property type="term" value="F:DNA binding"/>
    <property type="evidence" value="ECO:0007669"/>
    <property type="project" value="UniProtKB-KW"/>
</dbReference>
<dbReference type="InterPro" id="IPR002052">
    <property type="entry name" value="DNA_methylase_N6_adenine_CS"/>
</dbReference>
<comment type="similarity">
    <text evidence="1">Belongs to the N(4)/N(6)-methyltransferase family.</text>
</comment>
<organism evidence="11 12">
    <name type="scientific">Georhizobium profundi</name>
    <dbReference type="NCBI Taxonomy" id="2341112"/>
    <lineage>
        <taxon>Bacteria</taxon>
        <taxon>Pseudomonadati</taxon>
        <taxon>Pseudomonadota</taxon>
        <taxon>Alphaproteobacteria</taxon>
        <taxon>Hyphomicrobiales</taxon>
        <taxon>Rhizobiaceae</taxon>
        <taxon>Georhizobium</taxon>
    </lineage>
</organism>
<evidence type="ECO:0000256" key="7">
    <source>
        <dbReference type="ARBA" id="ARBA00023125"/>
    </source>
</evidence>
<evidence type="ECO:0000256" key="5">
    <source>
        <dbReference type="ARBA" id="ARBA00022691"/>
    </source>
</evidence>
<dbReference type="InterPro" id="IPR050953">
    <property type="entry name" value="N4_N6_ade-DNA_methylase"/>
</dbReference>
<evidence type="ECO:0000256" key="6">
    <source>
        <dbReference type="ARBA" id="ARBA00022747"/>
    </source>
</evidence>
<evidence type="ECO:0000256" key="4">
    <source>
        <dbReference type="ARBA" id="ARBA00022679"/>
    </source>
</evidence>
<dbReference type="Pfam" id="PF07669">
    <property type="entry name" value="Eco57I"/>
    <property type="match status" value="1"/>
</dbReference>
<dbReference type="InterPro" id="IPR011639">
    <property type="entry name" value="MethylTrfase_TaqI-like_dom"/>
</dbReference>
<feature type="domain" description="Type II methyltransferase M.TaqI-like" evidence="9">
    <location>
        <begin position="117"/>
        <end position="215"/>
    </location>
</feature>
<dbReference type="EC" id="2.1.1.72" evidence="2"/>
<evidence type="ECO:0000259" key="9">
    <source>
        <dbReference type="Pfam" id="PF07669"/>
    </source>
</evidence>
<dbReference type="AlphaFoldDB" id="A0A3S9BAH9"/>
<dbReference type="PANTHER" id="PTHR33841">
    <property type="entry name" value="DNA METHYLTRANSFERASE YEEA-RELATED"/>
    <property type="match status" value="1"/>
</dbReference>
<dbReference type="REBASE" id="284661">
    <property type="entry name" value="M.AbaWS11ORF20485P"/>
</dbReference>
<keyword evidence="3 11" id="KW-0489">Methyltransferase</keyword>
<keyword evidence="7" id="KW-0238">DNA-binding</keyword>
<keyword evidence="4" id="KW-0808">Transferase</keyword>
<evidence type="ECO:0000313" key="12">
    <source>
        <dbReference type="Proteomes" id="UP000268192"/>
    </source>
</evidence>
<dbReference type="PANTHER" id="PTHR33841:SF5">
    <property type="entry name" value="DNA METHYLASE (MODIFICATION METHYLASE) (METHYLTRANSFERASE)-RELATED"/>
    <property type="match status" value="1"/>
</dbReference>
<feature type="domain" description="TaqI-like C-terminal specificity" evidence="10">
    <location>
        <begin position="389"/>
        <end position="488"/>
    </location>
</feature>